<name>A0ABW3VH36_9PSEU</name>
<evidence type="ECO:0000313" key="2">
    <source>
        <dbReference type="EMBL" id="MFD1233660.1"/>
    </source>
</evidence>
<dbReference type="Pfam" id="PF18407">
    <property type="entry name" value="GNAT_like"/>
    <property type="match status" value="1"/>
</dbReference>
<comment type="caution">
    <text evidence="2">The sequence shown here is derived from an EMBL/GenBank/DDBJ whole genome shotgun (WGS) entry which is preliminary data.</text>
</comment>
<keyword evidence="3" id="KW-1185">Reference proteome</keyword>
<dbReference type="Pfam" id="PF13242">
    <property type="entry name" value="Hydrolase_like"/>
    <property type="match status" value="1"/>
</dbReference>
<sequence length="352" mass="35708">MTDQRSLLELHDVLLVDLDGTLYAGHDAIPHAVDAVVDAAARGVRTAYVTNNASRRPSEVAAHLGELGFPATTDDVMTSSQAGAALLAEQVDPGAAVLVLGTDALAEECALVGLKPVREAPGAVAVIQGHNPDTGWRNLAEASVVLRAGGIWVATNTDLTLPTPRGPLPGNGAMVTALKVATGLEPQVAGKPGLRLVREAVERSGARAGLVVGDRLDTDIEGGHAASLPTLLVLTGISGPSDVLAAVPQQRPAYVAANLTALPRPAVELATDAVRPGWYVEAAPDGGLLLAGDGDGSPEPGLDALRSLCAVHWARGRGPYTLRTDGDAAAGVATELGLVTRDAQDVGAATGA</sequence>
<dbReference type="Proteomes" id="UP001597182">
    <property type="component" value="Unassembled WGS sequence"/>
</dbReference>
<dbReference type="SUPFAM" id="SSF56784">
    <property type="entry name" value="HAD-like"/>
    <property type="match status" value="1"/>
</dbReference>
<dbReference type="InterPro" id="IPR041065">
    <property type="entry name" value="GNAT-like"/>
</dbReference>
<evidence type="ECO:0000259" key="1">
    <source>
        <dbReference type="Pfam" id="PF18407"/>
    </source>
</evidence>
<reference evidence="3" key="1">
    <citation type="journal article" date="2019" name="Int. J. Syst. Evol. Microbiol.">
        <title>The Global Catalogue of Microorganisms (GCM) 10K type strain sequencing project: providing services to taxonomists for standard genome sequencing and annotation.</title>
        <authorList>
            <consortium name="The Broad Institute Genomics Platform"/>
            <consortium name="The Broad Institute Genome Sequencing Center for Infectious Disease"/>
            <person name="Wu L."/>
            <person name="Ma J."/>
        </authorList>
    </citation>
    <scope>NUCLEOTIDE SEQUENCE [LARGE SCALE GENOMIC DNA]</scope>
    <source>
        <strain evidence="3">CCUG 49018</strain>
    </source>
</reference>
<proteinExistence type="predicted"/>
<dbReference type="RefSeq" id="WP_379652895.1">
    <property type="nucleotide sequence ID" value="NZ_JBHTMB010000077.1"/>
</dbReference>
<dbReference type="PANTHER" id="PTHR19288">
    <property type="entry name" value="4-NITROPHENYLPHOSPHATASE-RELATED"/>
    <property type="match status" value="1"/>
</dbReference>
<dbReference type="InterPro" id="IPR023214">
    <property type="entry name" value="HAD_sf"/>
</dbReference>
<gene>
    <name evidence="2" type="ORF">ACFQ34_10230</name>
</gene>
<dbReference type="Pfam" id="PF13344">
    <property type="entry name" value="Hydrolase_6"/>
    <property type="match status" value="1"/>
</dbReference>
<dbReference type="Gene3D" id="3.40.50.1000">
    <property type="entry name" value="HAD superfamily/HAD-like"/>
    <property type="match status" value="2"/>
</dbReference>
<dbReference type="PROSITE" id="PS01228">
    <property type="entry name" value="COF_1"/>
    <property type="match status" value="1"/>
</dbReference>
<dbReference type="PANTHER" id="PTHR19288:SF95">
    <property type="entry name" value="D-GLYCEROL 3-PHOSPHATE PHOSPHATASE"/>
    <property type="match status" value="1"/>
</dbReference>
<evidence type="ECO:0000313" key="3">
    <source>
        <dbReference type="Proteomes" id="UP001597182"/>
    </source>
</evidence>
<protein>
    <submittedName>
        <fullName evidence="2">HAD hydrolase-like protein</fullName>
    </submittedName>
</protein>
<organism evidence="2 3">
    <name type="scientific">Pseudonocardia benzenivorans</name>
    <dbReference type="NCBI Taxonomy" id="228005"/>
    <lineage>
        <taxon>Bacteria</taxon>
        <taxon>Bacillati</taxon>
        <taxon>Actinomycetota</taxon>
        <taxon>Actinomycetes</taxon>
        <taxon>Pseudonocardiales</taxon>
        <taxon>Pseudonocardiaceae</taxon>
        <taxon>Pseudonocardia</taxon>
    </lineage>
</organism>
<accession>A0ABW3VH36</accession>
<dbReference type="EMBL" id="JBHTMB010000077">
    <property type="protein sequence ID" value="MFD1233660.1"/>
    <property type="molecule type" value="Genomic_DNA"/>
</dbReference>
<dbReference type="InterPro" id="IPR036412">
    <property type="entry name" value="HAD-like_sf"/>
</dbReference>
<feature type="domain" description="GCN5-related N-acetyltransferase-like" evidence="1">
    <location>
        <begin position="275"/>
        <end position="338"/>
    </location>
</feature>
<dbReference type="InterPro" id="IPR006357">
    <property type="entry name" value="HAD-SF_hydro_IIA"/>
</dbReference>